<evidence type="ECO:0000256" key="1">
    <source>
        <dbReference type="ARBA" id="ARBA00004328"/>
    </source>
</evidence>
<dbReference type="Gene3D" id="3.30.2320.10">
    <property type="entry name" value="hypothetical protein PF0899 domain"/>
    <property type="match status" value="1"/>
</dbReference>
<name>A0ABC9QVQ9_BACMY</name>
<dbReference type="NCBIfam" id="TIGR01554">
    <property type="entry name" value="major_cap_HK97"/>
    <property type="match status" value="1"/>
</dbReference>
<dbReference type="AlphaFoldDB" id="A0ABC9QVQ9"/>
<evidence type="ECO:0000313" key="3">
    <source>
        <dbReference type="EMBL" id="EJR31164.1"/>
    </source>
</evidence>
<evidence type="ECO:0000259" key="2">
    <source>
        <dbReference type="Pfam" id="PF05065"/>
    </source>
</evidence>
<protein>
    <recommendedName>
        <fullName evidence="2">Phage capsid-like C-terminal domain-containing protein</fullName>
    </recommendedName>
</protein>
<dbReference type="InterPro" id="IPR024455">
    <property type="entry name" value="Phage_capsid"/>
</dbReference>
<evidence type="ECO:0000313" key="4">
    <source>
        <dbReference type="Proteomes" id="UP000006976"/>
    </source>
</evidence>
<dbReference type="EMBL" id="AHEV01000043">
    <property type="protein sequence ID" value="EJR31164.1"/>
    <property type="molecule type" value="Genomic_DNA"/>
</dbReference>
<gene>
    <name evidence="3" type="ORF">III_05390</name>
</gene>
<comment type="caution">
    <text evidence="3">The sequence shown here is derived from an EMBL/GenBank/DDBJ whole genome shotgun (WGS) entry which is preliminary data.</text>
</comment>
<proteinExistence type="predicted"/>
<accession>A0ABC9QVQ9</accession>
<sequence>MIAGSICRKSGIYYCAECTKSDVEQFGEPYIHREHQLQGIDYCPYHEVQLRKYPVETTSRIEYIRFELKNMNLSSIYKADPFAETSIVTDEELLDKMLDMATSIHPEYLQGSAFIVSRPFFNRLAKLKDGAGHFYMQNGIVNGRVSYTFLGLELIVTDSLEAGDAIGQVPCVFGNIEAGYAVMIKKGPELITVQDSEQALRGSIGFLLEAYMDGAVFNPQALAKLVITSD</sequence>
<feature type="domain" description="Phage capsid-like C-terminal" evidence="2">
    <location>
        <begin position="78"/>
        <end position="226"/>
    </location>
</feature>
<dbReference type="Pfam" id="PF05065">
    <property type="entry name" value="Phage_capsid"/>
    <property type="match status" value="1"/>
</dbReference>
<dbReference type="Proteomes" id="UP000006976">
    <property type="component" value="Unassembled WGS sequence"/>
</dbReference>
<reference evidence="3 4" key="1">
    <citation type="submission" date="2012-04" db="EMBL/GenBank/DDBJ databases">
        <title>The Genome Sequence of Bacillus cereus VD078.</title>
        <authorList>
            <consortium name="The Broad Institute Genome Sequencing Platform"/>
            <consortium name="The Broad Institute Genome Sequencing Center for Infectious Disease"/>
            <person name="Feldgarden M."/>
            <person name="Van der Auwera G.A."/>
            <person name="Mahillon J."/>
            <person name="Duprez V."/>
            <person name="Timmery S."/>
            <person name="Mattelet C."/>
            <person name="Dierick K."/>
            <person name="Sun M."/>
            <person name="Yu Z."/>
            <person name="Zhu L."/>
            <person name="Hu X."/>
            <person name="Shank E.B."/>
            <person name="Swiecicka I."/>
            <person name="Hansen B.M."/>
            <person name="Andrup L."/>
            <person name="Young S.K."/>
            <person name="Zeng Q."/>
            <person name="Gargeya S."/>
            <person name="Fitzgerald M."/>
            <person name="Haas B."/>
            <person name="Abouelleil A."/>
            <person name="Alvarado L."/>
            <person name="Arachchi H.M."/>
            <person name="Berlin A."/>
            <person name="Chapman S.B."/>
            <person name="Goldberg J."/>
            <person name="Griggs A."/>
            <person name="Gujja S."/>
            <person name="Hansen M."/>
            <person name="Howarth C."/>
            <person name="Imamovic A."/>
            <person name="Larimer J."/>
            <person name="McCowen C."/>
            <person name="Montmayeur A."/>
            <person name="Murphy C."/>
            <person name="Neiman D."/>
            <person name="Pearson M."/>
            <person name="Priest M."/>
            <person name="Roberts A."/>
            <person name="Saif S."/>
            <person name="Shea T."/>
            <person name="Sisk P."/>
            <person name="Sykes S."/>
            <person name="Wortman J."/>
            <person name="Nusbaum C."/>
            <person name="Birren B."/>
        </authorList>
    </citation>
    <scope>NUCLEOTIDE SEQUENCE [LARGE SCALE GENOMIC DNA]</scope>
    <source>
        <strain evidence="3 4">VD078</strain>
    </source>
</reference>
<dbReference type="SUPFAM" id="SSF56563">
    <property type="entry name" value="Major capsid protein gp5"/>
    <property type="match status" value="1"/>
</dbReference>
<comment type="subcellular location">
    <subcellularLocation>
        <location evidence="1">Virion</location>
    </subcellularLocation>
</comment>
<organism evidence="3 4">
    <name type="scientific">Bacillus mycoides</name>
    <dbReference type="NCBI Taxonomy" id="1405"/>
    <lineage>
        <taxon>Bacteria</taxon>
        <taxon>Bacillati</taxon>
        <taxon>Bacillota</taxon>
        <taxon>Bacilli</taxon>
        <taxon>Bacillales</taxon>
        <taxon>Bacillaceae</taxon>
        <taxon>Bacillus</taxon>
        <taxon>Bacillus cereus group</taxon>
    </lineage>
</organism>
<dbReference type="InterPro" id="IPR054612">
    <property type="entry name" value="Phage_capsid-like_C"/>
</dbReference>